<keyword evidence="1" id="KW-1133">Transmembrane helix</keyword>
<name>A0A842I1B7_9SPHN</name>
<gene>
    <name evidence="2" type="ORF">H6P80_12780</name>
</gene>
<keyword evidence="1" id="KW-0812">Transmembrane</keyword>
<organism evidence="2 3">
    <name type="scientific">Parasphingopyxis marina</name>
    <dbReference type="NCBI Taxonomy" id="2761622"/>
    <lineage>
        <taxon>Bacteria</taxon>
        <taxon>Pseudomonadati</taxon>
        <taxon>Pseudomonadota</taxon>
        <taxon>Alphaproteobacteria</taxon>
        <taxon>Sphingomonadales</taxon>
        <taxon>Sphingomonadaceae</taxon>
        <taxon>Parasphingopyxis</taxon>
    </lineage>
</organism>
<comment type="caution">
    <text evidence="2">The sequence shown here is derived from an EMBL/GenBank/DDBJ whole genome shotgun (WGS) entry which is preliminary data.</text>
</comment>
<reference evidence="2 3" key="1">
    <citation type="submission" date="2020-08" db="EMBL/GenBank/DDBJ databases">
        <title>Draft genome sequence of Parasphingopyxis sp. GrpM-11.</title>
        <authorList>
            <person name="Oh J."/>
            <person name="Roh D.-H."/>
        </authorList>
    </citation>
    <scope>NUCLEOTIDE SEQUENCE [LARGE SCALE GENOMIC DNA]</scope>
    <source>
        <strain evidence="2 3">GrpM-11</strain>
    </source>
</reference>
<protein>
    <submittedName>
        <fullName evidence="2">DUF2474 domain-containing protein</fullName>
    </submittedName>
</protein>
<keyword evidence="3" id="KW-1185">Reference proteome</keyword>
<evidence type="ECO:0000313" key="2">
    <source>
        <dbReference type="EMBL" id="MBC2778493.1"/>
    </source>
</evidence>
<evidence type="ECO:0000313" key="3">
    <source>
        <dbReference type="Proteomes" id="UP000564378"/>
    </source>
</evidence>
<dbReference type="AlphaFoldDB" id="A0A842I1B7"/>
<dbReference type="EMBL" id="JACJVJ010000002">
    <property type="protein sequence ID" value="MBC2778493.1"/>
    <property type="molecule type" value="Genomic_DNA"/>
</dbReference>
<evidence type="ECO:0000256" key="1">
    <source>
        <dbReference type="SAM" id="Phobius"/>
    </source>
</evidence>
<sequence length="49" mass="5395">MGYSAARSTRPAITEERPLYAKLGWFVLLWAGGVLAVGSVAYILRLWIA</sequence>
<dbReference type="Pfam" id="PF10617">
    <property type="entry name" value="DUF2474"/>
    <property type="match status" value="1"/>
</dbReference>
<feature type="transmembrane region" description="Helical" evidence="1">
    <location>
        <begin position="23"/>
        <end position="44"/>
    </location>
</feature>
<keyword evidence="1" id="KW-0472">Membrane</keyword>
<dbReference type="Proteomes" id="UP000564378">
    <property type="component" value="Unassembled WGS sequence"/>
</dbReference>
<proteinExistence type="predicted"/>
<dbReference type="InterPro" id="IPR018895">
    <property type="entry name" value="DUF2474"/>
</dbReference>
<accession>A0A842I1B7</accession>